<proteinExistence type="predicted"/>
<gene>
    <name evidence="2" type="ORF">EYF80_004245</name>
</gene>
<feature type="region of interest" description="Disordered" evidence="1">
    <location>
        <begin position="1"/>
        <end position="28"/>
    </location>
</feature>
<reference evidence="2 3" key="1">
    <citation type="submission" date="2019-03" db="EMBL/GenBank/DDBJ databases">
        <title>First draft genome of Liparis tanakae, snailfish: a comprehensive survey of snailfish specific genes.</title>
        <authorList>
            <person name="Kim W."/>
            <person name="Song I."/>
            <person name="Jeong J.-H."/>
            <person name="Kim D."/>
            <person name="Kim S."/>
            <person name="Ryu S."/>
            <person name="Song J.Y."/>
            <person name="Lee S.K."/>
        </authorList>
    </citation>
    <scope>NUCLEOTIDE SEQUENCE [LARGE SCALE GENOMIC DNA]</scope>
    <source>
        <tissue evidence="2">Muscle</tissue>
    </source>
</reference>
<evidence type="ECO:0000256" key="1">
    <source>
        <dbReference type="SAM" id="MobiDB-lite"/>
    </source>
</evidence>
<comment type="caution">
    <text evidence="2">The sequence shown here is derived from an EMBL/GenBank/DDBJ whole genome shotgun (WGS) entry which is preliminary data.</text>
</comment>
<dbReference type="EMBL" id="SRLO01000020">
    <property type="protein sequence ID" value="TNN85612.1"/>
    <property type="molecule type" value="Genomic_DNA"/>
</dbReference>
<keyword evidence="3" id="KW-1185">Reference proteome</keyword>
<evidence type="ECO:0000313" key="2">
    <source>
        <dbReference type="EMBL" id="TNN85612.1"/>
    </source>
</evidence>
<sequence length="148" mass="16113">MTPSPLADNDTDPERKEGSLQQSGVGGDPLQDSRILFITAAVISDTLRMTGGKPIIMAQCLVACCLSVDTLASELFILIIMAQCLVACCLSVDTLASELFILHSQGAMIDVHWVPQQWELHQFSILRDQKQQTACIGKYSDSGWVMGL</sequence>
<name>A0A4Z2J837_9TELE</name>
<dbReference type="AlphaFoldDB" id="A0A4Z2J837"/>
<protein>
    <submittedName>
        <fullName evidence="2">Uncharacterized protein</fullName>
    </submittedName>
</protein>
<accession>A0A4Z2J837</accession>
<evidence type="ECO:0000313" key="3">
    <source>
        <dbReference type="Proteomes" id="UP000314294"/>
    </source>
</evidence>
<organism evidence="2 3">
    <name type="scientific">Liparis tanakae</name>
    <name type="common">Tanaka's snailfish</name>
    <dbReference type="NCBI Taxonomy" id="230148"/>
    <lineage>
        <taxon>Eukaryota</taxon>
        <taxon>Metazoa</taxon>
        <taxon>Chordata</taxon>
        <taxon>Craniata</taxon>
        <taxon>Vertebrata</taxon>
        <taxon>Euteleostomi</taxon>
        <taxon>Actinopterygii</taxon>
        <taxon>Neopterygii</taxon>
        <taxon>Teleostei</taxon>
        <taxon>Neoteleostei</taxon>
        <taxon>Acanthomorphata</taxon>
        <taxon>Eupercaria</taxon>
        <taxon>Perciformes</taxon>
        <taxon>Cottioidei</taxon>
        <taxon>Cottales</taxon>
        <taxon>Liparidae</taxon>
        <taxon>Liparis</taxon>
    </lineage>
</organism>
<dbReference type="Proteomes" id="UP000314294">
    <property type="component" value="Unassembled WGS sequence"/>
</dbReference>